<dbReference type="Proteomes" id="UP000003094">
    <property type="component" value="Unassembled WGS sequence"/>
</dbReference>
<reference evidence="1 2" key="1">
    <citation type="journal article" date="2010" name="BMC Genomics">
        <title>Genome sequence of the pattern forming Paenibacillus vortex bacterium reveals potential for thriving in complex environments.</title>
        <authorList>
            <person name="Sirota-Madi A."/>
            <person name="Olender T."/>
            <person name="Helman Y."/>
            <person name="Ingham C."/>
            <person name="Brainis I."/>
            <person name="Roth D."/>
            <person name="Hagi E."/>
            <person name="Brodsky L."/>
            <person name="Leshkowitz D."/>
            <person name="Galatenko V."/>
            <person name="Nikolaev V."/>
            <person name="Mugasimangalam R.C."/>
            <person name="Bransburg-Zabary S."/>
            <person name="Gutnick D.L."/>
            <person name="Lancet D."/>
            <person name="Ben-Jacob E."/>
        </authorList>
    </citation>
    <scope>NUCLEOTIDE SEQUENCE [LARGE SCALE GENOMIC DNA]</scope>
    <source>
        <strain evidence="1 2">V453</strain>
    </source>
</reference>
<dbReference type="EMBL" id="ADHJ01000001">
    <property type="protein sequence ID" value="EFU43736.1"/>
    <property type="molecule type" value="Genomic_DNA"/>
</dbReference>
<gene>
    <name evidence="1" type="ORF">PVOR_00925</name>
</gene>
<keyword evidence="2" id="KW-1185">Reference proteome</keyword>
<accession>A0A2R9T2A8</accession>
<proteinExistence type="predicted"/>
<sequence>MEQLPEGLFEQREAGDELDYLGEADKQLGNRARVLKGFGHRQFMA</sequence>
<evidence type="ECO:0000313" key="2">
    <source>
        <dbReference type="Proteomes" id="UP000003094"/>
    </source>
</evidence>
<organism evidence="1 2">
    <name type="scientific">Paenibacillus vortex V453</name>
    <dbReference type="NCBI Taxonomy" id="715225"/>
    <lineage>
        <taxon>Bacteria</taxon>
        <taxon>Bacillati</taxon>
        <taxon>Bacillota</taxon>
        <taxon>Bacilli</taxon>
        <taxon>Bacillales</taxon>
        <taxon>Paenibacillaceae</taxon>
        <taxon>Paenibacillus</taxon>
    </lineage>
</organism>
<protein>
    <submittedName>
        <fullName evidence="1">Uncharacterized protein</fullName>
    </submittedName>
</protein>
<name>A0A2R9T2A8_9BACL</name>
<dbReference type="AlphaFoldDB" id="A0A2R9T2A8"/>
<comment type="caution">
    <text evidence="1">The sequence shown here is derived from an EMBL/GenBank/DDBJ whole genome shotgun (WGS) entry which is preliminary data.</text>
</comment>
<dbReference type="KEGG" id="pvo:PVOR_00925"/>
<evidence type="ECO:0000313" key="1">
    <source>
        <dbReference type="EMBL" id="EFU43736.1"/>
    </source>
</evidence>